<dbReference type="EMBL" id="HBGW01016150">
    <property type="protein sequence ID" value="CAD9523600.1"/>
    <property type="molecule type" value="Transcribed_RNA"/>
</dbReference>
<dbReference type="PROSITE" id="PS51257">
    <property type="entry name" value="PROKAR_LIPOPROTEIN"/>
    <property type="match status" value="1"/>
</dbReference>
<name>A0A6U6IUJ7_9DINO</name>
<dbReference type="AlphaFoldDB" id="A0A6U6IUJ7"/>
<reference evidence="2" key="1">
    <citation type="submission" date="2021-01" db="EMBL/GenBank/DDBJ databases">
        <authorList>
            <person name="Corre E."/>
            <person name="Pelletier E."/>
            <person name="Niang G."/>
            <person name="Scheremetjew M."/>
            <person name="Finn R."/>
            <person name="Kale V."/>
            <person name="Holt S."/>
            <person name="Cochrane G."/>
            <person name="Meng A."/>
            <person name="Brown T."/>
            <person name="Cohen L."/>
        </authorList>
    </citation>
    <scope>NUCLEOTIDE SEQUENCE</scope>
    <source>
        <strain evidence="2">RCC3387</strain>
    </source>
</reference>
<evidence type="ECO:0000313" key="3">
    <source>
        <dbReference type="EMBL" id="CAD9523603.1"/>
    </source>
</evidence>
<accession>A0A6U6IUJ7</accession>
<dbReference type="EMBL" id="HBGW01016151">
    <property type="protein sequence ID" value="CAD9523603.1"/>
    <property type="molecule type" value="Transcribed_RNA"/>
</dbReference>
<organism evidence="2">
    <name type="scientific">Zooxanthella nutricula</name>
    <dbReference type="NCBI Taxonomy" id="1333877"/>
    <lineage>
        <taxon>Eukaryota</taxon>
        <taxon>Sar</taxon>
        <taxon>Alveolata</taxon>
        <taxon>Dinophyceae</taxon>
        <taxon>Peridiniales</taxon>
        <taxon>Peridiniales incertae sedis</taxon>
        <taxon>Zooxanthella</taxon>
    </lineage>
</organism>
<sequence>MARVSVLLATVGVASCLNPLFAPLEDQEISLFLRDTESNATTTPPPLAANSTRGIASRMSSASEEAAYASALAKQAQSFAQEYRAAKAKAAQYASEVVEAAKVVRRASMDVVNASRVTADAVAVVDGEADFINGTNVTVTAIIAAEAARAARKAAEDVNRALASFRAAEEDARQAAAKAFSIAKVVDASINRTLQYSHAASEALETPMDAAAHIIAASTTLLSSTTTSTITPALLPQLVQVSDPVG</sequence>
<evidence type="ECO:0000313" key="2">
    <source>
        <dbReference type="EMBL" id="CAD9523600.1"/>
    </source>
</evidence>
<gene>
    <name evidence="2" type="ORF">BRAN1462_LOCUS10267</name>
    <name evidence="3" type="ORF">BRAN1462_LOCUS10268</name>
</gene>
<protein>
    <submittedName>
        <fullName evidence="2">Uncharacterized protein</fullName>
    </submittedName>
</protein>
<proteinExistence type="predicted"/>
<evidence type="ECO:0000256" key="1">
    <source>
        <dbReference type="SAM" id="SignalP"/>
    </source>
</evidence>
<feature type="signal peptide" evidence="1">
    <location>
        <begin position="1"/>
        <end position="16"/>
    </location>
</feature>
<keyword evidence="1" id="KW-0732">Signal</keyword>
<feature type="chain" id="PRO_5036192404" evidence="1">
    <location>
        <begin position="17"/>
        <end position="246"/>
    </location>
</feature>